<feature type="compositionally biased region" description="Basic residues" evidence="1">
    <location>
        <begin position="51"/>
        <end position="68"/>
    </location>
</feature>
<proteinExistence type="predicted"/>
<dbReference type="AlphaFoldDB" id="A0A0K0DJI8"/>
<protein>
    <submittedName>
        <fullName evidence="3">DUF4057 domain-containing protein</fullName>
    </submittedName>
</protein>
<dbReference type="Proteomes" id="UP000035642">
    <property type="component" value="Unassembled WGS sequence"/>
</dbReference>
<evidence type="ECO:0000313" key="2">
    <source>
        <dbReference type="Proteomes" id="UP000035642"/>
    </source>
</evidence>
<reference evidence="3" key="2">
    <citation type="submission" date="2017-02" db="UniProtKB">
        <authorList>
            <consortium name="WormBaseParasite"/>
        </authorList>
    </citation>
    <scope>IDENTIFICATION</scope>
</reference>
<feature type="region of interest" description="Disordered" evidence="1">
    <location>
        <begin position="51"/>
        <end position="74"/>
    </location>
</feature>
<keyword evidence="2" id="KW-1185">Reference proteome</keyword>
<name>A0A0K0DJI8_ANGCA</name>
<reference evidence="2" key="1">
    <citation type="submission" date="2012-09" db="EMBL/GenBank/DDBJ databases">
        <authorList>
            <person name="Martin A.A."/>
        </authorList>
    </citation>
    <scope>NUCLEOTIDE SEQUENCE</scope>
</reference>
<sequence length="286" mass="31604">MPKDKDDEAFTHNQATTKSRIREPWTVEYFLNKPQNLDKPLLKTVVDAKVGSKKKMRKKHHYKMTNKGKGKENCVIGSSALSEDGNDLEHNTVDGLPTDNFEHGQPDISGAMAVRKDSDGYAISSAEKPTSPLAQEFVDVRSRHSLPLSRSVFEETKWSTESYNQSLDGNAKTSPGHPSNTSFAVCGAIKKQQNIKTRPDDVSLAKALGSRSCKLHATRRMVILKVGADGEKLGLSYNSERDPSRRAMPPNTMDKTDDFDEILNSISLHDGSLVTFDDEQAPNGSK</sequence>
<organism evidence="2 3">
    <name type="scientific">Angiostrongylus cantonensis</name>
    <name type="common">Rat lungworm</name>
    <dbReference type="NCBI Taxonomy" id="6313"/>
    <lineage>
        <taxon>Eukaryota</taxon>
        <taxon>Metazoa</taxon>
        <taxon>Ecdysozoa</taxon>
        <taxon>Nematoda</taxon>
        <taxon>Chromadorea</taxon>
        <taxon>Rhabditida</taxon>
        <taxon>Rhabditina</taxon>
        <taxon>Rhabditomorpha</taxon>
        <taxon>Strongyloidea</taxon>
        <taxon>Metastrongylidae</taxon>
        <taxon>Angiostrongylus</taxon>
    </lineage>
</organism>
<dbReference type="WBParaSite" id="ACAC_0001157601-mRNA-1">
    <property type="protein sequence ID" value="ACAC_0001157601-mRNA-1"/>
    <property type="gene ID" value="ACAC_0001157601"/>
</dbReference>
<accession>A0A0K0DJI8</accession>
<evidence type="ECO:0000256" key="1">
    <source>
        <dbReference type="SAM" id="MobiDB-lite"/>
    </source>
</evidence>
<evidence type="ECO:0000313" key="3">
    <source>
        <dbReference type="WBParaSite" id="ACAC_0001157601-mRNA-1"/>
    </source>
</evidence>